<dbReference type="OrthoDB" id="1523883at2759"/>
<accession>A0A5C7GNQ9</accession>
<keyword evidence="2" id="KW-0808">Transferase</keyword>
<dbReference type="Gene3D" id="1.10.1200.270">
    <property type="entry name" value="Methyltransferase, alpha-helical capping domain"/>
    <property type="match status" value="1"/>
</dbReference>
<proteinExistence type="predicted"/>
<dbReference type="Gene3D" id="3.40.50.150">
    <property type="entry name" value="Vaccinia Virus protein VP39"/>
    <property type="match status" value="1"/>
</dbReference>
<reference evidence="6" key="1">
    <citation type="journal article" date="2019" name="Gigascience">
        <title>De novo genome assembly of the endangered Acer yangbiense, a plant species with extremely small populations endemic to Yunnan Province, China.</title>
        <authorList>
            <person name="Yang J."/>
            <person name="Wariss H.M."/>
            <person name="Tao L."/>
            <person name="Zhang R."/>
            <person name="Yun Q."/>
            <person name="Hollingsworth P."/>
            <person name="Dao Z."/>
            <person name="Luo G."/>
            <person name="Guo H."/>
            <person name="Ma Y."/>
            <person name="Sun W."/>
        </authorList>
    </citation>
    <scope>NUCLEOTIDE SEQUENCE [LARGE SCALE GENOMIC DNA]</scope>
    <source>
        <strain evidence="6">cv. Malutang</strain>
    </source>
</reference>
<keyword evidence="1" id="KW-0489">Methyltransferase</keyword>
<gene>
    <name evidence="5" type="ORF">EZV62_028070</name>
</gene>
<dbReference type="EMBL" id="VAHF01000142">
    <property type="protein sequence ID" value="TXG46434.1"/>
    <property type="molecule type" value="Genomic_DNA"/>
</dbReference>
<name>A0A5C7GNQ9_9ROSI</name>
<dbReference type="InterPro" id="IPR042086">
    <property type="entry name" value="MeTrfase_capping"/>
</dbReference>
<dbReference type="Proteomes" id="UP000323000">
    <property type="component" value="Unassembled WGS sequence"/>
</dbReference>
<evidence type="ECO:0000256" key="3">
    <source>
        <dbReference type="ARBA" id="ARBA00022723"/>
    </source>
</evidence>
<dbReference type="PANTHER" id="PTHR31009">
    <property type="entry name" value="S-ADENOSYL-L-METHIONINE:CARBOXYL METHYLTRANSFERASE FAMILY PROTEIN"/>
    <property type="match status" value="1"/>
</dbReference>
<sequence length="361" mass="40767">MDVEKLFHMTGGAGPTSYAKNSYLQKNVSDMVKHITLETLQELYLELTPKTISIADLGCSSGPNSLATIKAMVETIEKTDRKSGEAPEFYVYLNDLPTNDFNSVFKALPDFYRQLSVERNGACPFVFISGCPGSFYGRLLPKNSLHFIYSSNSLHWLSKVPPGIYNEEGESVNKGNIYISESSPPVVSMAYFNQFQEDFSLFLGSRSKELVVGGRMVLILLGRVGPDHVDRGNYILWELLSQSLANLASQGKIEKEKFESYHAHFYAPSKEEIEEQVRREGSFKVDQFQMFQPEKKNYGGSYGSAVAMAVRAIQESMLRHHFGVEDEVLDTLFQIFSRLMDEEMAKEEIKAFSFLVVLKKL</sequence>
<evidence type="ECO:0008006" key="7">
    <source>
        <dbReference type="Google" id="ProtNLM"/>
    </source>
</evidence>
<dbReference type="InterPro" id="IPR029063">
    <property type="entry name" value="SAM-dependent_MTases_sf"/>
</dbReference>
<dbReference type="GO" id="GO:0008168">
    <property type="term" value="F:methyltransferase activity"/>
    <property type="evidence" value="ECO:0007669"/>
    <property type="project" value="UniProtKB-KW"/>
</dbReference>
<keyword evidence="6" id="KW-1185">Reference proteome</keyword>
<evidence type="ECO:0000313" key="5">
    <source>
        <dbReference type="EMBL" id="TXG46434.1"/>
    </source>
</evidence>
<evidence type="ECO:0000313" key="6">
    <source>
        <dbReference type="Proteomes" id="UP000323000"/>
    </source>
</evidence>
<keyword evidence="4" id="KW-0460">Magnesium</keyword>
<evidence type="ECO:0000256" key="1">
    <source>
        <dbReference type="ARBA" id="ARBA00022603"/>
    </source>
</evidence>
<evidence type="ECO:0000256" key="2">
    <source>
        <dbReference type="ARBA" id="ARBA00022679"/>
    </source>
</evidence>
<dbReference type="InterPro" id="IPR005299">
    <property type="entry name" value="MeTrfase_7"/>
</dbReference>
<evidence type="ECO:0000256" key="4">
    <source>
        <dbReference type="ARBA" id="ARBA00022842"/>
    </source>
</evidence>
<dbReference type="AlphaFoldDB" id="A0A5C7GNQ9"/>
<dbReference type="SUPFAM" id="SSF53335">
    <property type="entry name" value="S-adenosyl-L-methionine-dependent methyltransferases"/>
    <property type="match status" value="1"/>
</dbReference>
<dbReference type="GO" id="GO:0032259">
    <property type="term" value="P:methylation"/>
    <property type="evidence" value="ECO:0007669"/>
    <property type="project" value="UniProtKB-KW"/>
</dbReference>
<dbReference type="GO" id="GO:0046872">
    <property type="term" value="F:metal ion binding"/>
    <property type="evidence" value="ECO:0007669"/>
    <property type="project" value="UniProtKB-KW"/>
</dbReference>
<keyword evidence="3" id="KW-0479">Metal-binding</keyword>
<organism evidence="5 6">
    <name type="scientific">Acer yangbiense</name>
    <dbReference type="NCBI Taxonomy" id="1000413"/>
    <lineage>
        <taxon>Eukaryota</taxon>
        <taxon>Viridiplantae</taxon>
        <taxon>Streptophyta</taxon>
        <taxon>Embryophyta</taxon>
        <taxon>Tracheophyta</taxon>
        <taxon>Spermatophyta</taxon>
        <taxon>Magnoliopsida</taxon>
        <taxon>eudicotyledons</taxon>
        <taxon>Gunneridae</taxon>
        <taxon>Pentapetalae</taxon>
        <taxon>rosids</taxon>
        <taxon>malvids</taxon>
        <taxon>Sapindales</taxon>
        <taxon>Sapindaceae</taxon>
        <taxon>Hippocastanoideae</taxon>
        <taxon>Acereae</taxon>
        <taxon>Acer</taxon>
    </lineage>
</organism>
<dbReference type="Pfam" id="PF03492">
    <property type="entry name" value="Methyltransf_7"/>
    <property type="match status" value="1"/>
</dbReference>
<protein>
    <recommendedName>
        <fullName evidence="7">Jasmonate O-methyltransferase</fullName>
    </recommendedName>
</protein>
<comment type="caution">
    <text evidence="5">The sequence shown here is derived from an EMBL/GenBank/DDBJ whole genome shotgun (WGS) entry which is preliminary data.</text>
</comment>